<dbReference type="InterPro" id="IPR029063">
    <property type="entry name" value="SAM-dependent_MTases_sf"/>
</dbReference>
<sequence length="213" mass="23438">MSCDIYQADGIEWCRENPNAGAVVTSLPDPENIIFPEGSAYEGRPWAWFREAIDACAEATHPNAPLVLRQTDRRDNGTKSKAALAFDVLLENQDDDWRCLWHKIVLHQDPETTNIHRPTYSHLLAFGRPQVGPGSRTPDVLRPGDKLYANGMGLATAERAVQFAGSAHEVIVDPFCGRGTVPVMADALGYSAIGVDLDPEQVQHARGLTLRRP</sequence>
<feature type="domain" description="DNA methylase N-4/N-6" evidence="3">
    <location>
        <begin position="146"/>
        <end position="205"/>
    </location>
</feature>
<dbReference type="Proteomes" id="UP000204143">
    <property type="component" value="Segment"/>
</dbReference>
<dbReference type="KEGG" id="vg:16193665"/>
<dbReference type="Pfam" id="PF01555">
    <property type="entry name" value="N6_N4_Mtase"/>
    <property type="match status" value="1"/>
</dbReference>
<gene>
    <name evidence="4" type="primary">12</name>
    <name evidence="4" type="ORF">HCTV2_12</name>
</gene>
<dbReference type="Gene3D" id="3.40.50.150">
    <property type="entry name" value="Vaccinia Virus protein VP39"/>
    <property type="match status" value="1"/>
</dbReference>
<dbReference type="InterPro" id="IPR002941">
    <property type="entry name" value="DNA_methylase_N4/N6"/>
</dbReference>
<protein>
    <submittedName>
        <fullName evidence="4">AdoMet-MTase</fullName>
    </submittedName>
</protein>
<dbReference type="SUPFAM" id="SSF53335">
    <property type="entry name" value="S-adenosyl-L-methionine-dependent methyltransferases"/>
    <property type="match status" value="1"/>
</dbReference>
<name>R4TM39_9CAUD</name>
<keyword evidence="5" id="KW-1185">Reference proteome</keyword>
<dbReference type="GO" id="GO:0008170">
    <property type="term" value="F:N-methyltransferase activity"/>
    <property type="evidence" value="ECO:0007669"/>
    <property type="project" value="InterPro"/>
</dbReference>
<keyword evidence="1" id="KW-0489">Methyltransferase</keyword>
<evidence type="ECO:0000256" key="2">
    <source>
        <dbReference type="ARBA" id="ARBA00022679"/>
    </source>
</evidence>
<keyword evidence="2" id="KW-0808">Transferase</keyword>
<evidence type="ECO:0000256" key="1">
    <source>
        <dbReference type="ARBA" id="ARBA00022603"/>
    </source>
</evidence>
<proteinExistence type="predicted"/>
<dbReference type="GO" id="GO:0003677">
    <property type="term" value="F:DNA binding"/>
    <property type="evidence" value="ECO:0007669"/>
    <property type="project" value="InterPro"/>
</dbReference>
<dbReference type="CDD" id="cd02440">
    <property type="entry name" value="AdoMet_MTases"/>
    <property type="match status" value="1"/>
</dbReference>
<evidence type="ECO:0000313" key="4">
    <source>
        <dbReference type="EMBL" id="AGM11787.1"/>
    </source>
</evidence>
<dbReference type="GO" id="GO:0032259">
    <property type="term" value="P:methylation"/>
    <property type="evidence" value="ECO:0007669"/>
    <property type="project" value="UniProtKB-KW"/>
</dbReference>
<dbReference type="OrthoDB" id="361at128706"/>
<reference evidence="4 5" key="1">
    <citation type="submission" date="2012-12" db="EMBL/GenBank/DDBJ databases">
        <authorList>
            <person name="Sencilo A."/>
            <person name="Jacobs-Sera D."/>
            <person name="Russell D.A."/>
            <person name="Ko C."/>
            <person name="Bowman C.A."/>
            <person name="Atanasova N."/>
            <person name="Osterlund E."/>
            <person name="Oksanen H.M."/>
            <person name="Bamford D.H."/>
            <person name="Hatfull G.F."/>
            <person name="Roine E."/>
            <person name="Hendrix R.W."/>
        </authorList>
    </citation>
    <scope>NUCLEOTIDE SEQUENCE [LARGE SCALE GENOMIC DNA]</scope>
</reference>
<evidence type="ECO:0000259" key="3">
    <source>
        <dbReference type="Pfam" id="PF01555"/>
    </source>
</evidence>
<dbReference type="GeneID" id="16193665"/>
<dbReference type="EMBL" id="KC292028">
    <property type="protein sequence ID" value="AGM11787.1"/>
    <property type="molecule type" value="Genomic_DNA"/>
</dbReference>
<organism evidence="4 5">
    <name type="scientific">Haloarcula californiae tailed virus 2</name>
    <dbReference type="NCBI Taxonomy" id="1273747"/>
    <lineage>
        <taxon>Viruses</taxon>
        <taxon>Duplodnaviria</taxon>
        <taxon>Heunggongvirae</taxon>
        <taxon>Uroviricota</taxon>
        <taxon>Caudoviricetes</taxon>
        <taxon>Saparoviridae</taxon>
        <taxon>Samsavirus</taxon>
        <taxon>Samsavirus crystalli</taxon>
        <taxon>Samsavirus HCTV2</taxon>
    </lineage>
</organism>
<dbReference type="RefSeq" id="YP_008058374.1">
    <property type="nucleotide sequence ID" value="NC_021319.1"/>
</dbReference>
<accession>R4TM39</accession>
<evidence type="ECO:0000313" key="5">
    <source>
        <dbReference type="Proteomes" id="UP000204143"/>
    </source>
</evidence>